<dbReference type="PROSITE" id="PS50800">
    <property type="entry name" value="SAP"/>
    <property type="match status" value="1"/>
</dbReference>
<dbReference type="Proteomes" id="UP001470230">
    <property type="component" value="Unassembled WGS sequence"/>
</dbReference>
<evidence type="ECO:0000313" key="4">
    <source>
        <dbReference type="Proteomes" id="UP001470230"/>
    </source>
</evidence>
<keyword evidence="4" id="KW-1185">Reference proteome</keyword>
<dbReference type="EMBL" id="JAPFFF010000008">
    <property type="protein sequence ID" value="KAK8884563.1"/>
    <property type="molecule type" value="Genomic_DNA"/>
</dbReference>
<dbReference type="InterPro" id="IPR003034">
    <property type="entry name" value="SAP_dom"/>
</dbReference>
<feature type="region of interest" description="Disordered" evidence="1">
    <location>
        <begin position="55"/>
        <end position="81"/>
    </location>
</feature>
<proteinExistence type="predicted"/>
<evidence type="ECO:0000256" key="1">
    <source>
        <dbReference type="SAM" id="MobiDB-lite"/>
    </source>
</evidence>
<organism evidence="3 4">
    <name type="scientific">Tritrichomonas musculus</name>
    <dbReference type="NCBI Taxonomy" id="1915356"/>
    <lineage>
        <taxon>Eukaryota</taxon>
        <taxon>Metamonada</taxon>
        <taxon>Parabasalia</taxon>
        <taxon>Tritrichomonadida</taxon>
        <taxon>Tritrichomonadidae</taxon>
        <taxon>Tritrichomonas</taxon>
    </lineage>
</organism>
<dbReference type="SMART" id="SM00513">
    <property type="entry name" value="SAP"/>
    <property type="match status" value="1"/>
</dbReference>
<protein>
    <recommendedName>
        <fullName evidence="2">SAP domain-containing protein</fullName>
    </recommendedName>
</protein>
<evidence type="ECO:0000259" key="2">
    <source>
        <dbReference type="PROSITE" id="PS50800"/>
    </source>
</evidence>
<name>A0ABR2K103_9EUKA</name>
<evidence type="ECO:0000313" key="3">
    <source>
        <dbReference type="EMBL" id="KAK8884563.1"/>
    </source>
</evidence>
<dbReference type="SUPFAM" id="SSF68906">
    <property type="entry name" value="SAP domain"/>
    <property type="match status" value="1"/>
</dbReference>
<feature type="domain" description="SAP" evidence="2">
    <location>
        <begin position="85"/>
        <end position="119"/>
    </location>
</feature>
<reference evidence="3 4" key="1">
    <citation type="submission" date="2024-04" db="EMBL/GenBank/DDBJ databases">
        <title>Tritrichomonas musculus Genome.</title>
        <authorList>
            <person name="Alves-Ferreira E."/>
            <person name="Grigg M."/>
            <person name="Lorenzi H."/>
            <person name="Galac M."/>
        </authorList>
    </citation>
    <scope>NUCLEOTIDE SEQUENCE [LARGE SCALE GENOMIC DNA]</scope>
    <source>
        <strain evidence="3 4">EAF2021</strain>
    </source>
</reference>
<comment type="caution">
    <text evidence="3">The sequence shown here is derived from an EMBL/GenBank/DDBJ whole genome shotgun (WGS) entry which is preliminary data.</text>
</comment>
<dbReference type="Gene3D" id="1.10.720.30">
    <property type="entry name" value="SAP domain"/>
    <property type="match status" value="1"/>
</dbReference>
<gene>
    <name evidence="3" type="ORF">M9Y10_043677</name>
</gene>
<sequence length="124" mass="14085">MKSLFSAPSTIQKWEWDGNMDCQTVLPIVTEDSKCVNIELDSDSLLFRSLNLRRSKNTVSQSKPPKRPVQNKTQEPDTTFLPAPIHKMSQQELKESLKRIGLQTTGTKAELMQRLDHFINGGKT</sequence>
<dbReference type="Pfam" id="PF02037">
    <property type="entry name" value="SAP"/>
    <property type="match status" value="1"/>
</dbReference>
<dbReference type="InterPro" id="IPR036361">
    <property type="entry name" value="SAP_dom_sf"/>
</dbReference>
<accession>A0ABR2K103</accession>